<evidence type="ECO:0000313" key="7">
    <source>
        <dbReference type="EMBL" id="CUM81806.1"/>
    </source>
</evidence>
<keyword evidence="6" id="KW-0472">Membrane</keyword>
<evidence type="ECO:0000256" key="2">
    <source>
        <dbReference type="ARBA" id="ARBA00010488"/>
    </source>
</evidence>
<dbReference type="Proteomes" id="UP000095591">
    <property type="component" value="Unassembled WGS sequence"/>
</dbReference>
<dbReference type="InterPro" id="IPR043149">
    <property type="entry name" value="TagF_N"/>
</dbReference>
<dbReference type="GO" id="GO:0047355">
    <property type="term" value="F:CDP-glycerol glycerophosphotransferase activity"/>
    <property type="evidence" value="ECO:0007669"/>
    <property type="project" value="UniProtKB-EC"/>
</dbReference>
<dbReference type="InterPro" id="IPR043148">
    <property type="entry name" value="TagF_C"/>
</dbReference>
<evidence type="ECO:0000256" key="3">
    <source>
        <dbReference type="ARBA" id="ARBA00022475"/>
    </source>
</evidence>
<organism evidence="7 8">
    <name type="scientific">Parabacteroides distasonis</name>
    <dbReference type="NCBI Taxonomy" id="823"/>
    <lineage>
        <taxon>Bacteria</taxon>
        <taxon>Pseudomonadati</taxon>
        <taxon>Bacteroidota</taxon>
        <taxon>Bacteroidia</taxon>
        <taxon>Bacteroidales</taxon>
        <taxon>Tannerellaceae</taxon>
        <taxon>Parabacteroides</taxon>
    </lineage>
</organism>
<reference evidence="7 8" key="1">
    <citation type="submission" date="2015-09" db="EMBL/GenBank/DDBJ databases">
        <authorList>
            <consortium name="Pathogen Informatics"/>
        </authorList>
    </citation>
    <scope>NUCLEOTIDE SEQUENCE [LARGE SCALE GENOMIC DNA]</scope>
    <source>
        <strain evidence="7 8">2789STDY5608872</strain>
    </source>
</reference>
<accession>A0A173RVN6</accession>
<evidence type="ECO:0000313" key="8">
    <source>
        <dbReference type="Proteomes" id="UP000095591"/>
    </source>
</evidence>
<name>A0A173RVN6_PARDI</name>
<dbReference type="PANTHER" id="PTHR37316">
    <property type="entry name" value="TEICHOIC ACID GLYCEROL-PHOSPHATE PRIMASE"/>
    <property type="match status" value="1"/>
</dbReference>
<comment type="subcellular location">
    <subcellularLocation>
        <location evidence="1">Cell membrane</location>
        <topology evidence="1">Peripheral membrane protein</topology>
    </subcellularLocation>
</comment>
<sequence length="387" mass="45745">MNEFRARLDYLLKHNYIVNRIFNIVVSFVLRVCGKFISIDKDMVLFSGLTRKYNDSPRAIYEYMITRPEFKHLKLVWALDDPEYAEIPNNPVKIKSDTWAYFKVALKAKYWIACVNIERGLHFKKKDQLYLNTWHGVSFNCIGNDAAGRKDYDWRNVDFCCYESDYHRSILKRALKVRDEAFIPTGLPRNDSLYGTTVKEIFDLKKKIGLPLNKKIIMYAPTWRDSIDMGRSYEIKPPINMNYWKNELKDDYILLLRTHAYTNKLLGIEFDDFILDFSNYSNINDLFKVSDILISDYSACIGDYSILERPIICFAYDLDTYSKNRGLYFNPVKDMPNGVQMNEYEVIKLIKGMDYEEQCKKTRDMVKNVFTYIGGHATEDCVRYMFR</sequence>
<evidence type="ECO:0000256" key="5">
    <source>
        <dbReference type="ARBA" id="ARBA00022944"/>
    </source>
</evidence>
<dbReference type="RefSeq" id="WP_022192432.1">
    <property type="nucleotide sequence ID" value="NZ_CYXP01000001.1"/>
</dbReference>
<dbReference type="Pfam" id="PF04464">
    <property type="entry name" value="Glyphos_transf"/>
    <property type="match status" value="1"/>
</dbReference>
<dbReference type="EC" id="2.7.8.12" evidence="7"/>
<dbReference type="InterPro" id="IPR051612">
    <property type="entry name" value="Teichoic_Acid_Biosynth"/>
</dbReference>
<dbReference type="SUPFAM" id="SSF53756">
    <property type="entry name" value="UDP-Glycosyltransferase/glycogen phosphorylase"/>
    <property type="match status" value="1"/>
</dbReference>
<proteinExistence type="inferred from homology"/>
<evidence type="ECO:0000256" key="1">
    <source>
        <dbReference type="ARBA" id="ARBA00004202"/>
    </source>
</evidence>
<dbReference type="Gene3D" id="3.40.50.12580">
    <property type="match status" value="1"/>
</dbReference>
<gene>
    <name evidence="7" type="primary">tagF</name>
    <name evidence="7" type="ORF">ERS852429_00722</name>
</gene>
<dbReference type="Gene3D" id="3.40.50.11820">
    <property type="match status" value="1"/>
</dbReference>
<keyword evidence="5" id="KW-0777">Teichoic acid biosynthesis</keyword>
<dbReference type="InterPro" id="IPR007554">
    <property type="entry name" value="Glycerophosphate_synth"/>
</dbReference>
<dbReference type="AlphaFoldDB" id="A0A173RVN6"/>
<dbReference type="GO" id="GO:0019350">
    <property type="term" value="P:teichoic acid biosynthetic process"/>
    <property type="evidence" value="ECO:0007669"/>
    <property type="project" value="UniProtKB-KW"/>
</dbReference>
<dbReference type="PANTHER" id="PTHR37316:SF3">
    <property type="entry name" value="TEICHOIC ACID GLYCEROL-PHOSPHATE TRANSFERASE"/>
    <property type="match status" value="1"/>
</dbReference>
<protein>
    <submittedName>
        <fullName evidence="7">CDP-glycerol:poly(Glycerophosphate) glycerophosphotransferase</fullName>
        <ecNumber evidence="7">2.7.8.12</ecNumber>
    </submittedName>
</protein>
<dbReference type="EMBL" id="CYXP01000001">
    <property type="protein sequence ID" value="CUM81806.1"/>
    <property type="molecule type" value="Genomic_DNA"/>
</dbReference>
<keyword evidence="4 7" id="KW-0808">Transferase</keyword>
<evidence type="ECO:0000256" key="6">
    <source>
        <dbReference type="ARBA" id="ARBA00023136"/>
    </source>
</evidence>
<comment type="similarity">
    <text evidence="2">Belongs to the CDP-glycerol glycerophosphotransferase family.</text>
</comment>
<keyword evidence="3" id="KW-1003">Cell membrane</keyword>
<evidence type="ECO:0000256" key="4">
    <source>
        <dbReference type="ARBA" id="ARBA00022679"/>
    </source>
</evidence>
<dbReference type="GO" id="GO:0005886">
    <property type="term" value="C:plasma membrane"/>
    <property type="evidence" value="ECO:0007669"/>
    <property type="project" value="UniProtKB-SubCell"/>
</dbReference>